<protein>
    <submittedName>
        <fullName evidence="1">Lysophospholipase L1-like esterase</fullName>
    </submittedName>
</protein>
<dbReference type="RefSeq" id="WP_310258821.1">
    <property type="nucleotide sequence ID" value="NZ_JAVDWA010000003.1"/>
</dbReference>
<proteinExistence type="predicted"/>
<dbReference type="SUPFAM" id="SSF52266">
    <property type="entry name" value="SGNH hydrolase"/>
    <property type="match status" value="1"/>
</dbReference>
<evidence type="ECO:0000313" key="1">
    <source>
        <dbReference type="EMBL" id="MDR7073320.1"/>
    </source>
</evidence>
<accession>A0ABU1U1G5</accession>
<comment type="caution">
    <text evidence="1">The sequence shown here is derived from an EMBL/GenBank/DDBJ whole genome shotgun (WGS) entry which is preliminary data.</text>
</comment>
<dbReference type="Proteomes" id="UP001258181">
    <property type="component" value="Unassembled WGS sequence"/>
</dbReference>
<evidence type="ECO:0000313" key="2">
    <source>
        <dbReference type="Proteomes" id="UP001258181"/>
    </source>
</evidence>
<organism evidence="1 2">
    <name type="scientific">Fictibacillus barbaricus</name>
    <dbReference type="NCBI Taxonomy" id="182136"/>
    <lineage>
        <taxon>Bacteria</taxon>
        <taxon>Bacillati</taxon>
        <taxon>Bacillota</taxon>
        <taxon>Bacilli</taxon>
        <taxon>Bacillales</taxon>
        <taxon>Fictibacillaceae</taxon>
        <taxon>Fictibacillus</taxon>
    </lineage>
</organism>
<name>A0ABU1U1G5_9BACL</name>
<keyword evidence="2" id="KW-1185">Reference proteome</keyword>
<gene>
    <name evidence="1" type="ORF">J2X07_002306</name>
</gene>
<dbReference type="CDD" id="cd00229">
    <property type="entry name" value="SGNH_hydrolase"/>
    <property type="match status" value="1"/>
</dbReference>
<sequence>MNIVIVGNSVPLRVRPSVGEPFPILIEKQMSKKGLFVKCINQSQGATLISHGYRNIDNQIISHNPSVVILNYGINEACTRLLPKKLDDWLYIKSKTYLTINQFILAKCISLVRRILNLFRPFLIKSLKLGGWSTGPFFKRMLLIYINEIKKETNATCIILTIPNINDRVEKVLPGSKKRIKDFNQIIYDVAKLTNSLILEVNDLLPIDRVIPEGIHFSELGHKMIADELEKLIIKINN</sequence>
<dbReference type="InterPro" id="IPR036514">
    <property type="entry name" value="SGNH_hydro_sf"/>
</dbReference>
<dbReference type="EMBL" id="JAVDWA010000003">
    <property type="protein sequence ID" value="MDR7073320.1"/>
    <property type="molecule type" value="Genomic_DNA"/>
</dbReference>
<reference evidence="1 2" key="1">
    <citation type="submission" date="2023-07" db="EMBL/GenBank/DDBJ databases">
        <title>Sorghum-associated microbial communities from plants grown in Nebraska, USA.</title>
        <authorList>
            <person name="Schachtman D."/>
        </authorList>
    </citation>
    <scope>NUCLEOTIDE SEQUENCE [LARGE SCALE GENOMIC DNA]</scope>
    <source>
        <strain evidence="1 2">BE211</strain>
    </source>
</reference>
<dbReference type="Gene3D" id="3.40.50.1110">
    <property type="entry name" value="SGNH hydrolase"/>
    <property type="match status" value="1"/>
</dbReference>